<dbReference type="KEGG" id="nia:A8C56_08020"/>
<keyword evidence="1" id="KW-1133">Transmembrane helix</keyword>
<feature type="transmembrane region" description="Helical" evidence="1">
    <location>
        <begin position="263"/>
        <end position="281"/>
    </location>
</feature>
<dbReference type="InterPro" id="IPR049458">
    <property type="entry name" value="EpsG-like"/>
</dbReference>
<keyword evidence="1" id="KW-0472">Membrane</keyword>
<dbReference type="OrthoDB" id="6631730at2"/>
<gene>
    <name evidence="2" type="ORF">A8C56_08020</name>
</gene>
<keyword evidence="3" id="KW-1185">Reference proteome</keyword>
<protein>
    <recommendedName>
        <fullName evidence="4">EpsG family protein</fullName>
    </recommendedName>
</protein>
<feature type="transmembrane region" description="Helical" evidence="1">
    <location>
        <begin position="287"/>
        <end position="306"/>
    </location>
</feature>
<feature type="transmembrane region" description="Helical" evidence="1">
    <location>
        <begin position="226"/>
        <end position="243"/>
    </location>
</feature>
<dbReference type="Proteomes" id="UP000077667">
    <property type="component" value="Chromosome"/>
</dbReference>
<name>A0A1A9HZY6_9BACT</name>
<evidence type="ECO:0000313" key="2">
    <source>
        <dbReference type="EMBL" id="ANH80936.1"/>
    </source>
</evidence>
<evidence type="ECO:0000256" key="1">
    <source>
        <dbReference type="SAM" id="Phobius"/>
    </source>
</evidence>
<feature type="transmembrane region" description="Helical" evidence="1">
    <location>
        <begin position="153"/>
        <end position="176"/>
    </location>
</feature>
<organism evidence="2 3">
    <name type="scientific">Niabella ginsenosidivorans</name>
    <dbReference type="NCBI Taxonomy" id="1176587"/>
    <lineage>
        <taxon>Bacteria</taxon>
        <taxon>Pseudomonadati</taxon>
        <taxon>Bacteroidota</taxon>
        <taxon>Chitinophagia</taxon>
        <taxon>Chitinophagales</taxon>
        <taxon>Chitinophagaceae</taxon>
        <taxon>Niabella</taxon>
    </lineage>
</organism>
<dbReference type="EMBL" id="CP015772">
    <property type="protein sequence ID" value="ANH80936.1"/>
    <property type="molecule type" value="Genomic_DNA"/>
</dbReference>
<proteinExistence type="predicted"/>
<evidence type="ECO:0008006" key="4">
    <source>
        <dbReference type="Google" id="ProtNLM"/>
    </source>
</evidence>
<feature type="transmembrane region" description="Helical" evidence="1">
    <location>
        <begin position="80"/>
        <end position="101"/>
    </location>
</feature>
<accession>A0A1A9HZY6</accession>
<feature type="transmembrane region" description="Helical" evidence="1">
    <location>
        <begin position="113"/>
        <end position="141"/>
    </location>
</feature>
<feature type="transmembrane region" description="Helical" evidence="1">
    <location>
        <begin position="7"/>
        <end position="35"/>
    </location>
</feature>
<keyword evidence="1" id="KW-0812">Transmembrane</keyword>
<dbReference type="AlphaFoldDB" id="A0A1A9HZY6"/>
<dbReference type="Pfam" id="PF14897">
    <property type="entry name" value="EpsG"/>
    <property type="match status" value="1"/>
</dbReference>
<dbReference type="RefSeq" id="WP_067754295.1">
    <property type="nucleotide sequence ID" value="NZ_CP015772.1"/>
</dbReference>
<feature type="transmembrane region" description="Helical" evidence="1">
    <location>
        <begin position="185"/>
        <end position="206"/>
    </location>
</feature>
<feature type="transmembrane region" description="Helical" evidence="1">
    <location>
        <begin position="313"/>
        <end position="332"/>
    </location>
</feature>
<dbReference type="STRING" id="1176587.A8C56_08020"/>
<evidence type="ECO:0000313" key="3">
    <source>
        <dbReference type="Proteomes" id="UP000077667"/>
    </source>
</evidence>
<reference evidence="2 3" key="1">
    <citation type="submission" date="2016-05" db="EMBL/GenBank/DDBJ databases">
        <title>Niabella ginsenosidivorans BS26 whole genome sequencing.</title>
        <authorList>
            <person name="Im W.T."/>
            <person name="Siddiqi M.Z."/>
        </authorList>
    </citation>
    <scope>NUCLEOTIDE SEQUENCE [LARGE SCALE GENOMIC DNA]</scope>
    <source>
        <strain evidence="2 3">BS26</strain>
    </source>
</reference>
<sequence length="352" mass="41213">MIINFIIITLFILCILFPKSKFIAFIAFLFMWQLWGWNSWNGDYNSYRLLYETIGRFGISSSDIEVGYAFMNKISYNLGLSFQNFMGVFSFIVLGLTYLFISRSPYPAILAMLYFLIFIMEFVFMRNYMADTFFLLFLGVVMGSAKQKKIKSFFLLGLALLFHNTAIVYFAFLIVFIDKIKPRKLFYIVASVVLVLFTSLTFFLSFISSTTINSKIAYYYTDASPIGPAIGHLLIVSSLAFFISYSKKYLSSLPAKVQENTTLFTKVNIISLIYIPLYFFLPNFSRFFKVLFVINLFYILYLIFFYQRRNYRSMLVTILVAVYLIIIYQFSYSTLDYTYYPLINSNLIYSDI</sequence>